<dbReference type="InterPro" id="IPR003661">
    <property type="entry name" value="HisK_dim/P_dom"/>
</dbReference>
<evidence type="ECO:0000256" key="2">
    <source>
        <dbReference type="ARBA" id="ARBA00012438"/>
    </source>
</evidence>
<dbReference type="GO" id="GO:0000155">
    <property type="term" value="F:phosphorelay sensor kinase activity"/>
    <property type="evidence" value="ECO:0007669"/>
    <property type="project" value="InterPro"/>
</dbReference>
<accession>A0A6M1T2G8</accession>
<evidence type="ECO:0000313" key="4">
    <source>
        <dbReference type="Proteomes" id="UP000479132"/>
    </source>
</evidence>
<name>A0A6M1T2G8_9BACT</name>
<dbReference type="AlphaFoldDB" id="A0A6M1T2G8"/>
<evidence type="ECO:0000256" key="1">
    <source>
        <dbReference type="ARBA" id="ARBA00000085"/>
    </source>
</evidence>
<dbReference type="EC" id="2.7.13.3" evidence="2"/>
<dbReference type="InterPro" id="IPR036097">
    <property type="entry name" value="HisK_dim/P_sf"/>
</dbReference>
<dbReference type="Gene3D" id="1.10.287.130">
    <property type="match status" value="1"/>
</dbReference>
<dbReference type="RefSeq" id="WP_165266168.1">
    <property type="nucleotide sequence ID" value="NZ_JAALLS010000003.1"/>
</dbReference>
<comment type="caution">
    <text evidence="3">The sequence shown here is derived from an EMBL/GenBank/DDBJ whole genome shotgun (WGS) entry which is preliminary data.</text>
</comment>
<organism evidence="3 4">
    <name type="scientific">Fodinibius halophilus</name>
    <dbReference type="NCBI Taxonomy" id="1736908"/>
    <lineage>
        <taxon>Bacteria</taxon>
        <taxon>Pseudomonadati</taxon>
        <taxon>Balneolota</taxon>
        <taxon>Balneolia</taxon>
        <taxon>Balneolales</taxon>
        <taxon>Balneolaceae</taxon>
        <taxon>Fodinibius</taxon>
    </lineage>
</organism>
<evidence type="ECO:0000313" key="3">
    <source>
        <dbReference type="EMBL" id="NGP87425.1"/>
    </source>
</evidence>
<dbReference type="SUPFAM" id="SSF47384">
    <property type="entry name" value="Homodimeric domain of signal transducing histidine kinase"/>
    <property type="match status" value="1"/>
</dbReference>
<sequence>MESTHEESVTVAENRSDIYKKGLGNEGSNIYPVLAPKAVDGEKDKLEAVYKLQKRLVQKNMHKAMSPISAISGYLELMKLFLEKGGDTVKLEKYRAKIEEGVGELSEIIEDLYEAFEEDSDQNDIDELILEEIKKNRRAS</sequence>
<reference evidence="3 4" key="1">
    <citation type="submission" date="2020-02" db="EMBL/GenBank/DDBJ databases">
        <title>Aliifodinibius halophilus 2W32, complete genome.</title>
        <authorList>
            <person name="Li Y."/>
            <person name="Wu S."/>
        </authorList>
    </citation>
    <scope>NUCLEOTIDE SEQUENCE [LARGE SCALE GENOMIC DNA]</scope>
    <source>
        <strain evidence="3 4">2W32</strain>
    </source>
</reference>
<dbReference type="EMBL" id="JAALLS010000003">
    <property type="protein sequence ID" value="NGP87425.1"/>
    <property type="molecule type" value="Genomic_DNA"/>
</dbReference>
<dbReference type="CDD" id="cd00082">
    <property type="entry name" value="HisKA"/>
    <property type="match status" value="1"/>
</dbReference>
<protein>
    <recommendedName>
        <fullName evidence="2">histidine kinase</fullName>
        <ecNumber evidence="2">2.7.13.3</ecNumber>
    </recommendedName>
</protein>
<keyword evidence="4" id="KW-1185">Reference proteome</keyword>
<gene>
    <name evidence="3" type="ORF">G3569_03580</name>
</gene>
<dbReference type="Proteomes" id="UP000479132">
    <property type="component" value="Unassembled WGS sequence"/>
</dbReference>
<proteinExistence type="predicted"/>
<comment type="catalytic activity">
    <reaction evidence="1">
        <text>ATP + protein L-histidine = ADP + protein N-phospho-L-histidine.</text>
        <dbReference type="EC" id="2.7.13.3"/>
    </reaction>
</comment>